<gene>
    <name evidence="1" type="ORF">GMARGA_LOCUS43306</name>
</gene>
<sequence>DTIVTKPKQIKEEIRKHYEKWTQANLLNPEKWSEWATEYKPIQSIDPKWFEILKNPITLPELEKTLSEAPNNKATGPQNISNEMLKHFNTYAKNAFLKILNA</sequence>
<evidence type="ECO:0000313" key="2">
    <source>
        <dbReference type="Proteomes" id="UP000789901"/>
    </source>
</evidence>
<evidence type="ECO:0000313" key="1">
    <source>
        <dbReference type="EMBL" id="CAG8854485.1"/>
    </source>
</evidence>
<protein>
    <submittedName>
        <fullName evidence="1">17399_t:CDS:1</fullName>
    </submittedName>
</protein>
<name>A0ABN7XI78_GIGMA</name>
<feature type="non-terminal residue" evidence="1">
    <location>
        <position position="1"/>
    </location>
</feature>
<keyword evidence="2" id="KW-1185">Reference proteome</keyword>
<comment type="caution">
    <text evidence="1">The sequence shown here is derived from an EMBL/GenBank/DDBJ whole genome shotgun (WGS) entry which is preliminary data.</text>
</comment>
<dbReference type="EMBL" id="CAJVQB010138637">
    <property type="protein sequence ID" value="CAG8854485.1"/>
    <property type="molecule type" value="Genomic_DNA"/>
</dbReference>
<accession>A0ABN7XI78</accession>
<organism evidence="1 2">
    <name type="scientific">Gigaspora margarita</name>
    <dbReference type="NCBI Taxonomy" id="4874"/>
    <lineage>
        <taxon>Eukaryota</taxon>
        <taxon>Fungi</taxon>
        <taxon>Fungi incertae sedis</taxon>
        <taxon>Mucoromycota</taxon>
        <taxon>Glomeromycotina</taxon>
        <taxon>Glomeromycetes</taxon>
        <taxon>Diversisporales</taxon>
        <taxon>Gigasporaceae</taxon>
        <taxon>Gigaspora</taxon>
    </lineage>
</organism>
<reference evidence="1 2" key="1">
    <citation type="submission" date="2021-06" db="EMBL/GenBank/DDBJ databases">
        <authorList>
            <person name="Kallberg Y."/>
            <person name="Tangrot J."/>
            <person name="Rosling A."/>
        </authorList>
    </citation>
    <scope>NUCLEOTIDE SEQUENCE [LARGE SCALE GENOMIC DNA]</scope>
    <source>
        <strain evidence="1 2">120-4 pot B 10/14</strain>
    </source>
</reference>
<dbReference type="Proteomes" id="UP000789901">
    <property type="component" value="Unassembled WGS sequence"/>
</dbReference>
<feature type="non-terminal residue" evidence="1">
    <location>
        <position position="102"/>
    </location>
</feature>
<proteinExistence type="predicted"/>